<organism evidence="4 5">
    <name type="scientific">Brucella daejeonensis</name>
    <dbReference type="NCBI Taxonomy" id="659015"/>
    <lineage>
        <taxon>Bacteria</taxon>
        <taxon>Pseudomonadati</taxon>
        <taxon>Pseudomonadota</taxon>
        <taxon>Alphaproteobacteria</taxon>
        <taxon>Hyphomicrobiales</taxon>
        <taxon>Brucellaceae</taxon>
        <taxon>Brucella/Ochrobactrum group</taxon>
        <taxon>Brucella</taxon>
    </lineage>
</organism>
<evidence type="ECO:0000313" key="4">
    <source>
        <dbReference type="EMBL" id="MBB5702022.1"/>
    </source>
</evidence>
<dbReference type="PANTHER" id="PTHR11091">
    <property type="entry name" value="OXIDOREDUCTASE-RELATED"/>
    <property type="match status" value="1"/>
</dbReference>
<dbReference type="InterPro" id="IPR036111">
    <property type="entry name" value="Mal/L-sulfo/L-lacto_DH-like_sf"/>
</dbReference>
<evidence type="ECO:0000256" key="1">
    <source>
        <dbReference type="ARBA" id="ARBA00006056"/>
    </source>
</evidence>
<feature type="region of interest" description="Disordered" evidence="3">
    <location>
        <begin position="309"/>
        <end position="334"/>
    </location>
</feature>
<dbReference type="Gene3D" id="3.30.1370.60">
    <property type="entry name" value="Hypothetical oxidoreductase yiak, domain 2"/>
    <property type="match status" value="1"/>
</dbReference>
<dbReference type="SUPFAM" id="SSF89733">
    <property type="entry name" value="L-sulfolactate dehydrogenase-like"/>
    <property type="match status" value="1"/>
</dbReference>
<feature type="compositionally biased region" description="Basic and acidic residues" evidence="3">
    <location>
        <begin position="318"/>
        <end position="334"/>
    </location>
</feature>
<dbReference type="EMBL" id="JACIJG010000006">
    <property type="protein sequence ID" value="MBB5702022.1"/>
    <property type="molecule type" value="Genomic_DNA"/>
</dbReference>
<comment type="caution">
    <text evidence="4">The sequence shown here is derived from an EMBL/GenBank/DDBJ whole genome shotgun (WGS) entry which is preliminary data.</text>
</comment>
<dbReference type="InterPro" id="IPR043144">
    <property type="entry name" value="Mal/L-sulf/L-lact_DH-like_ah"/>
</dbReference>
<sequence>MHDDGSIMVDGSELEKRVLRRLQDAGASEASAQAATRAMMHASFVGIDSHGARLTEHYCRMLDGGRLAGNPKLVVERKGTASATVHGGDGLGHYAAYRAVEVGCELAAEAGVAGVGITHSSHLGAAGAYALEGAGRGFITLVTTNTDSIVSLFDGSTRFHGTNPFAVGAPVPDGNPWLLDMATSSIPMNRVMLYRSLDKALPDGVAADKGGHPTTDPGKAEMLLPLGGMDFGFKGAALAGLATLLSAVLTGSTLDTDFIPMYGGDDISTPRNMGHFVLVINPAKFAGSEIFASGIKAYLSTLRDMPSREGGGKIMAPGDREWAEKERRQREGVPIDRDTADFLGFLSGPASGGISAPRADAS</sequence>
<accession>A0A7W9AX43</accession>
<evidence type="ECO:0000256" key="2">
    <source>
        <dbReference type="ARBA" id="ARBA00023002"/>
    </source>
</evidence>
<keyword evidence="5" id="KW-1185">Reference proteome</keyword>
<evidence type="ECO:0000313" key="5">
    <source>
        <dbReference type="Proteomes" id="UP000555546"/>
    </source>
</evidence>
<name>A0A7W9AX43_9HYPH</name>
<evidence type="ECO:0000256" key="3">
    <source>
        <dbReference type="SAM" id="MobiDB-lite"/>
    </source>
</evidence>
<dbReference type="InterPro" id="IPR003767">
    <property type="entry name" value="Malate/L-lactate_DH-like"/>
</dbReference>
<proteinExistence type="inferred from homology"/>
<dbReference type="Gene3D" id="1.10.1530.10">
    <property type="match status" value="1"/>
</dbReference>
<dbReference type="InterPro" id="IPR043143">
    <property type="entry name" value="Mal/L-sulf/L-lact_DH-like_NADP"/>
</dbReference>
<keyword evidence="2" id="KW-0560">Oxidoreductase</keyword>
<comment type="similarity">
    <text evidence="1">Belongs to the LDH2/MDH2 oxidoreductase family.</text>
</comment>
<reference evidence="4 5" key="1">
    <citation type="submission" date="2020-08" db="EMBL/GenBank/DDBJ databases">
        <title>Genomic Encyclopedia of Type Strains, Phase IV (KMG-IV): sequencing the most valuable type-strain genomes for metagenomic binning, comparative biology and taxonomic classification.</title>
        <authorList>
            <person name="Goeker M."/>
        </authorList>
    </citation>
    <scope>NUCLEOTIDE SEQUENCE [LARGE SCALE GENOMIC DNA]</scope>
    <source>
        <strain evidence="4 5">DSM 26944</strain>
    </source>
</reference>
<dbReference type="PANTHER" id="PTHR11091:SF0">
    <property type="entry name" value="MALATE DEHYDROGENASE"/>
    <property type="match status" value="1"/>
</dbReference>
<dbReference type="RefSeq" id="WP_235992621.1">
    <property type="nucleotide sequence ID" value="NZ_JACIJG010000006.1"/>
</dbReference>
<dbReference type="Proteomes" id="UP000555546">
    <property type="component" value="Unassembled WGS sequence"/>
</dbReference>
<protein>
    <submittedName>
        <fullName evidence="4">LDH2 family malate/lactate/ureidoglycolate dehydrogenase</fullName>
    </submittedName>
</protein>
<dbReference type="GO" id="GO:0016491">
    <property type="term" value="F:oxidoreductase activity"/>
    <property type="evidence" value="ECO:0007669"/>
    <property type="project" value="UniProtKB-KW"/>
</dbReference>
<dbReference type="AlphaFoldDB" id="A0A7W9AX43"/>
<gene>
    <name evidence="4" type="ORF">FHS76_001897</name>
</gene>
<dbReference type="Pfam" id="PF02615">
    <property type="entry name" value="Ldh_2"/>
    <property type="match status" value="1"/>
</dbReference>